<evidence type="ECO:0000256" key="6">
    <source>
        <dbReference type="ARBA" id="ARBA00013053"/>
    </source>
</evidence>
<dbReference type="PANTHER" id="PTHR42743:SF11">
    <property type="entry name" value="AMINODEOXYCHORISMATE LYASE"/>
    <property type="match status" value="1"/>
</dbReference>
<evidence type="ECO:0000256" key="11">
    <source>
        <dbReference type="ARBA" id="ARBA00049229"/>
    </source>
</evidence>
<comment type="caution">
    <text evidence="12">The sequence shown here is derived from an EMBL/GenBank/DDBJ whole genome shotgun (WGS) entry which is preliminary data.</text>
</comment>
<evidence type="ECO:0000256" key="8">
    <source>
        <dbReference type="ARBA" id="ARBA00023304"/>
    </source>
</evidence>
<comment type="function">
    <text evidence="1">Acts on leucine, isoleucine and valine.</text>
</comment>
<keyword evidence="13" id="KW-1185">Reference proteome</keyword>
<reference evidence="12 13" key="1">
    <citation type="journal article" date="2016" name="Antonie Van Leeuwenhoek">
        <title>Dongia soli sp. nov., isolated from soil from Dokdo, Korea.</title>
        <authorList>
            <person name="Kim D.U."/>
            <person name="Lee H."/>
            <person name="Kim H."/>
            <person name="Kim S.G."/>
            <person name="Ka J.O."/>
        </authorList>
    </citation>
    <scope>NUCLEOTIDE SEQUENCE [LARGE SCALE GENOMIC DNA]</scope>
    <source>
        <strain evidence="12 13">D78</strain>
    </source>
</reference>
<sequence>MTAPVGEAMERQDLVWLDGILLDRPAARIDPADRGLLLGDGLFETVLVRMGQAEHLELHLQRLARSADLLGIPLPLDAPGIAVAVDDLLAALGLRQDLAALRITLTRGIGRRGLLPPDEPQSHLLMTAVPYHPPAQTALAASIVDIRRNEGSPLSRLKSLNYLDNVLALQQAVARGVDEGLMCNNAGAICCASRANFFIIRGRRLQTPPLSDGVLDGIQRHLVLQHAAAAGYEVFEKTLLPSDLPGIDEAFVTNSLMGLMPLSQIDDLALPESTRAQELRVLLENIVID</sequence>
<keyword evidence="8" id="KW-0028">Amino-acid biosynthesis</keyword>
<name>A0ABU5E508_9PROT</name>
<dbReference type="EMBL" id="JAXCLW010000001">
    <property type="protein sequence ID" value="MDY0881341.1"/>
    <property type="molecule type" value="Genomic_DNA"/>
</dbReference>
<dbReference type="InterPro" id="IPR036038">
    <property type="entry name" value="Aminotransferase-like"/>
</dbReference>
<comment type="catalytic activity">
    <reaction evidence="11">
        <text>L-leucine + 2-oxoglutarate = 4-methyl-2-oxopentanoate + L-glutamate</text>
        <dbReference type="Rhea" id="RHEA:18321"/>
        <dbReference type="ChEBI" id="CHEBI:16810"/>
        <dbReference type="ChEBI" id="CHEBI:17865"/>
        <dbReference type="ChEBI" id="CHEBI:29985"/>
        <dbReference type="ChEBI" id="CHEBI:57427"/>
        <dbReference type="EC" id="2.6.1.42"/>
    </reaction>
</comment>
<dbReference type="InterPro" id="IPR050571">
    <property type="entry name" value="Class-IV_PLP-Dep_Aminotrnsfr"/>
</dbReference>
<evidence type="ECO:0000256" key="3">
    <source>
        <dbReference type="ARBA" id="ARBA00004931"/>
    </source>
</evidence>
<dbReference type="EC" id="2.6.1.42" evidence="6"/>
<accession>A0ABU5E508</accession>
<dbReference type="RefSeq" id="WP_320506410.1">
    <property type="nucleotide sequence ID" value="NZ_JAXCLW010000001.1"/>
</dbReference>
<protein>
    <recommendedName>
        <fullName evidence="7">Probable branched-chain-amino-acid aminotransferase</fullName>
        <ecNumber evidence="6">2.6.1.42</ecNumber>
    </recommendedName>
</protein>
<comment type="similarity">
    <text evidence="5">Belongs to the class-IV pyridoxal-phosphate-dependent aminotransferase family.</text>
</comment>
<dbReference type="InterPro" id="IPR043131">
    <property type="entry name" value="BCAT-like_N"/>
</dbReference>
<keyword evidence="8" id="KW-0100">Branched-chain amino acid biosynthesis</keyword>
<dbReference type="Gene3D" id="3.30.470.10">
    <property type="match status" value="1"/>
</dbReference>
<evidence type="ECO:0000313" key="12">
    <source>
        <dbReference type="EMBL" id="MDY0881341.1"/>
    </source>
</evidence>
<evidence type="ECO:0000256" key="2">
    <source>
        <dbReference type="ARBA" id="ARBA00004824"/>
    </source>
</evidence>
<proteinExistence type="inferred from homology"/>
<dbReference type="InterPro" id="IPR001544">
    <property type="entry name" value="Aminotrans_IV"/>
</dbReference>
<dbReference type="PANTHER" id="PTHR42743">
    <property type="entry name" value="AMINO-ACID AMINOTRANSFERASE"/>
    <property type="match status" value="1"/>
</dbReference>
<keyword evidence="12" id="KW-0808">Transferase</keyword>
<evidence type="ECO:0000256" key="9">
    <source>
        <dbReference type="ARBA" id="ARBA00048212"/>
    </source>
</evidence>
<gene>
    <name evidence="12" type="ORF">SMD27_00660</name>
</gene>
<comment type="catalytic activity">
    <reaction evidence="10">
        <text>L-isoleucine + 2-oxoglutarate = (S)-3-methyl-2-oxopentanoate + L-glutamate</text>
        <dbReference type="Rhea" id="RHEA:24801"/>
        <dbReference type="ChEBI" id="CHEBI:16810"/>
        <dbReference type="ChEBI" id="CHEBI:29985"/>
        <dbReference type="ChEBI" id="CHEBI:35146"/>
        <dbReference type="ChEBI" id="CHEBI:58045"/>
        <dbReference type="EC" id="2.6.1.42"/>
    </reaction>
</comment>
<evidence type="ECO:0000256" key="10">
    <source>
        <dbReference type="ARBA" id="ARBA00048798"/>
    </source>
</evidence>
<dbReference type="Gene3D" id="3.20.10.10">
    <property type="entry name" value="D-amino Acid Aminotransferase, subunit A, domain 2"/>
    <property type="match status" value="1"/>
</dbReference>
<comment type="pathway">
    <text evidence="2">Amino-acid biosynthesis; L-isoleucine biosynthesis; L-isoleucine from 2-oxobutanoate: step 4/4.</text>
</comment>
<comment type="pathway">
    <text evidence="3">Amino-acid biosynthesis; L-valine biosynthesis; L-valine from pyruvate: step 4/4.</text>
</comment>
<evidence type="ECO:0000256" key="7">
    <source>
        <dbReference type="ARBA" id="ARBA00014472"/>
    </source>
</evidence>
<evidence type="ECO:0000256" key="5">
    <source>
        <dbReference type="ARBA" id="ARBA00009320"/>
    </source>
</evidence>
<dbReference type="Pfam" id="PF01063">
    <property type="entry name" value="Aminotran_4"/>
    <property type="match status" value="1"/>
</dbReference>
<comment type="pathway">
    <text evidence="4">Amino-acid biosynthesis; L-leucine biosynthesis; L-leucine from 3-methyl-2-oxobutanoate: step 4/4.</text>
</comment>
<comment type="catalytic activity">
    <reaction evidence="9">
        <text>L-valine + 2-oxoglutarate = 3-methyl-2-oxobutanoate + L-glutamate</text>
        <dbReference type="Rhea" id="RHEA:24813"/>
        <dbReference type="ChEBI" id="CHEBI:11851"/>
        <dbReference type="ChEBI" id="CHEBI:16810"/>
        <dbReference type="ChEBI" id="CHEBI:29985"/>
        <dbReference type="ChEBI" id="CHEBI:57762"/>
        <dbReference type="EC" id="2.6.1.42"/>
    </reaction>
</comment>
<evidence type="ECO:0000313" key="13">
    <source>
        <dbReference type="Proteomes" id="UP001279642"/>
    </source>
</evidence>
<dbReference type="Proteomes" id="UP001279642">
    <property type="component" value="Unassembled WGS sequence"/>
</dbReference>
<evidence type="ECO:0000256" key="1">
    <source>
        <dbReference type="ARBA" id="ARBA00003109"/>
    </source>
</evidence>
<dbReference type="GO" id="GO:0008483">
    <property type="term" value="F:transaminase activity"/>
    <property type="evidence" value="ECO:0007669"/>
    <property type="project" value="UniProtKB-KW"/>
</dbReference>
<dbReference type="SUPFAM" id="SSF56752">
    <property type="entry name" value="D-aminoacid aminotransferase-like PLP-dependent enzymes"/>
    <property type="match status" value="1"/>
</dbReference>
<evidence type="ECO:0000256" key="4">
    <source>
        <dbReference type="ARBA" id="ARBA00005072"/>
    </source>
</evidence>
<organism evidence="12 13">
    <name type="scientific">Dongia soli</name>
    <dbReference type="NCBI Taxonomy" id="600628"/>
    <lineage>
        <taxon>Bacteria</taxon>
        <taxon>Pseudomonadati</taxon>
        <taxon>Pseudomonadota</taxon>
        <taxon>Alphaproteobacteria</taxon>
        <taxon>Rhodospirillales</taxon>
        <taxon>Dongiaceae</taxon>
        <taxon>Dongia</taxon>
    </lineage>
</organism>
<dbReference type="InterPro" id="IPR043132">
    <property type="entry name" value="BCAT-like_C"/>
</dbReference>
<keyword evidence="12" id="KW-0032">Aminotransferase</keyword>